<dbReference type="InterPro" id="IPR036477">
    <property type="entry name" value="Formyl_transf_N_sf"/>
</dbReference>
<dbReference type="SUPFAM" id="SSF53328">
    <property type="entry name" value="Formyltransferase"/>
    <property type="match status" value="1"/>
</dbReference>
<evidence type="ECO:0000259" key="4">
    <source>
        <dbReference type="Pfam" id="PF00551"/>
    </source>
</evidence>
<dbReference type="AlphaFoldDB" id="A0A2H0KGA1"/>
<protein>
    <submittedName>
        <fullName evidence="6">Uncharacterized protein</fullName>
    </submittedName>
</protein>
<feature type="domain" description="Formyl transferase N-terminal" evidence="4">
    <location>
        <begin position="3"/>
        <end position="162"/>
    </location>
</feature>
<gene>
    <name evidence="6" type="ORF">COV89_01270</name>
</gene>
<dbReference type="InterPro" id="IPR002376">
    <property type="entry name" value="Formyl_transf_N"/>
</dbReference>
<feature type="domain" description="Formyl transferase C-terminal" evidence="5">
    <location>
        <begin position="193"/>
        <end position="246"/>
    </location>
</feature>
<sequence>MLVFFGTSQRSAKFLELAIQNGLDVELVVSAPPKPTGKKQILTENPTVLTAKEFKIDFITSLEKLKPDHLVLGLILDFNKIIPGQIINLFKMGIINVHFSKLPEYRGPAPVQYTILNGGKRAWITYYLINEKVDAGQILKQTPLDLDLTENTEDLYQKLITKASGEIKAIVQDYLDGKISPVPQTGTLSMSHKLKSENCQIDWSKPAVEIERLIRAAYPEPTAWTFVQIPLEKRLKILKAHLENQKLVPDQVQLEGKKPVTWKQFQEGYPSVALS</sequence>
<dbReference type="SUPFAM" id="SSF50486">
    <property type="entry name" value="FMT C-terminal domain-like"/>
    <property type="match status" value="1"/>
</dbReference>
<organism evidence="6 7">
    <name type="scientific">Candidatus Shapirobacteria bacterium CG11_big_fil_rev_8_21_14_0_20_40_12</name>
    <dbReference type="NCBI Taxonomy" id="1974889"/>
    <lineage>
        <taxon>Bacteria</taxon>
        <taxon>Candidatus Shapironibacteriota</taxon>
    </lineage>
</organism>
<comment type="similarity">
    <text evidence="1">Belongs to the Fmt family.</text>
</comment>
<proteinExistence type="inferred from homology"/>
<evidence type="ECO:0000256" key="3">
    <source>
        <dbReference type="ARBA" id="ARBA00022917"/>
    </source>
</evidence>
<keyword evidence="2" id="KW-0808">Transferase</keyword>
<evidence type="ECO:0000256" key="2">
    <source>
        <dbReference type="ARBA" id="ARBA00022679"/>
    </source>
</evidence>
<name>A0A2H0KGA1_9BACT</name>
<comment type="caution">
    <text evidence="6">The sequence shown here is derived from an EMBL/GenBank/DDBJ whole genome shotgun (WGS) entry which is preliminary data.</text>
</comment>
<dbReference type="Gene3D" id="3.40.50.12230">
    <property type="match status" value="1"/>
</dbReference>
<dbReference type="GO" id="GO:0004479">
    <property type="term" value="F:methionyl-tRNA formyltransferase activity"/>
    <property type="evidence" value="ECO:0007669"/>
    <property type="project" value="TreeGrafter"/>
</dbReference>
<dbReference type="CDD" id="cd08704">
    <property type="entry name" value="Met_tRNA_FMT_C"/>
    <property type="match status" value="1"/>
</dbReference>
<dbReference type="Pfam" id="PF00551">
    <property type="entry name" value="Formyl_trans_N"/>
    <property type="match status" value="1"/>
</dbReference>
<dbReference type="PANTHER" id="PTHR11138">
    <property type="entry name" value="METHIONYL-TRNA FORMYLTRANSFERASE"/>
    <property type="match status" value="1"/>
</dbReference>
<dbReference type="InterPro" id="IPR044135">
    <property type="entry name" value="Met-tRNA-FMT_C"/>
</dbReference>
<dbReference type="Pfam" id="PF02911">
    <property type="entry name" value="Formyl_trans_C"/>
    <property type="match status" value="1"/>
</dbReference>
<keyword evidence="3" id="KW-0648">Protein biosynthesis</keyword>
<dbReference type="InterPro" id="IPR011034">
    <property type="entry name" value="Formyl_transferase-like_C_sf"/>
</dbReference>
<accession>A0A2H0KGA1</accession>
<reference evidence="6 7" key="1">
    <citation type="submission" date="2017-09" db="EMBL/GenBank/DDBJ databases">
        <title>Depth-based differentiation of microbial function through sediment-hosted aquifers and enrichment of novel symbionts in the deep terrestrial subsurface.</title>
        <authorList>
            <person name="Probst A.J."/>
            <person name="Ladd B."/>
            <person name="Jarett J.K."/>
            <person name="Geller-Mcgrath D.E."/>
            <person name="Sieber C.M."/>
            <person name="Emerson J.B."/>
            <person name="Anantharaman K."/>
            <person name="Thomas B.C."/>
            <person name="Malmstrom R."/>
            <person name="Stieglmeier M."/>
            <person name="Klingl A."/>
            <person name="Woyke T."/>
            <person name="Ryan C.M."/>
            <person name="Banfield J.F."/>
        </authorList>
    </citation>
    <scope>NUCLEOTIDE SEQUENCE [LARGE SCALE GENOMIC DNA]</scope>
    <source>
        <strain evidence="6">CG11_big_fil_rev_8_21_14_0_20_40_12</strain>
    </source>
</reference>
<evidence type="ECO:0000256" key="1">
    <source>
        <dbReference type="ARBA" id="ARBA00010699"/>
    </source>
</evidence>
<dbReference type="Proteomes" id="UP000231371">
    <property type="component" value="Unassembled WGS sequence"/>
</dbReference>
<dbReference type="GO" id="GO:0005829">
    <property type="term" value="C:cytosol"/>
    <property type="evidence" value="ECO:0007669"/>
    <property type="project" value="TreeGrafter"/>
</dbReference>
<dbReference type="InterPro" id="IPR005793">
    <property type="entry name" value="Formyl_trans_C"/>
</dbReference>
<evidence type="ECO:0000313" key="6">
    <source>
        <dbReference type="EMBL" id="PIQ70291.1"/>
    </source>
</evidence>
<evidence type="ECO:0000313" key="7">
    <source>
        <dbReference type="Proteomes" id="UP000231371"/>
    </source>
</evidence>
<dbReference type="EMBL" id="PCVI01000021">
    <property type="protein sequence ID" value="PIQ70291.1"/>
    <property type="molecule type" value="Genomic_DNA"/>
</dbReference>
<dbReference type="PANTHER" id="PTHR11138:SF5">
    <property type="entry name" value="METHIONYL-TRNA FORMYLTRANSFERASE, MITOCHONDRIAL"/>
    <property type="match status" value="1"/>
</dbReference>
<evidence type="ECO:0000259" key="5">
    <source>
        <dbReference type="Pfam" id="PF02911"/>
    </source>
</evidence>